<reference evidence="8 9" key="1">
    <citation type="submission" date="2021-01" db="EMBL/GenBank/DDBJ databases">
        <title>Streptomyces acididurans sp. nov., isolated from a peat swamp forest soil.</title>
        <authorList>
            <person name="Chantavorakit T."/>
            <person name="Duangmal K."/>
        </authorList>
    </citation>
    <scope>NUCLEOTIDE SEQUENCE [LARGE SCALE GENOMIC DNA]</scope>
    <source>
        <strain evidence="8 9">KK5PA1</strain>
    </source>
</reference>
<dbReference type="Pfam" id="PF00072">
    <property type="entry name" value="Response_reg"/>
    <property type="match status" value="1"/>
</dbReference>
<dbReference type="Pfam" id="PF00196">
    <property type="entry name" value="GerE"/>
    <property type="match status" value="1"/>
</dbReference>
<name>A0ABS2TKZ2_9ACTN</name>
<dbReference type="InterPro" id="IPR016032">
    <property type="entry name" value="Sig_transdc_resp-reg_C-effctor"/>
</dbReference>
<dbReference type="PANTHER" id="PTHR43214">
    <property type="entry name" value="TWO-COMPONENT RESPONSE REGULATOR"/>
    <property type="match status" value="1"/>
</dbReference>
<keyword evidence="1 5" id="KW-0597">Phosphoprotein</keyword>
<evidence type="ECO:0000256" key="3">
    <source>
        <dbReference type="ARBA" id="ARBA00023125"/>
    </source>
</evidence>
<keyword evidence="3" id="KW-0238">DNA-binding</keyword>
<evidence type="ECO:0000313" key="9">
    <source>
        <dbReference type="Proteomes" id="UP000749040"/>
    </source>
</evidence>
<dbReference type="PROSITE" id="PS50110">
    <property type="entry name" value="RESPONSE_REGULATORY"/>
    <property type="match status" value="1"/>
</dbReference>
<feature type="domain" description="HTH luxR-type" evidence="6">
    <location>
        <begin position="159"/>
        <end position="224"/>
    </location>
</feature>
<keyword evidence="2" id="KW-0805">Transcription regulation</keyword>
<dbReference type="SMART" id="SM00448">
    <property type="entry name" value="REC"/>
    <property type="match status" value="1"/>
</dbReference>
<dbReference type="PRINTS" id="PR00038">
    <property type="entry name" value="HTHLUXR"/>
</dbReference>
<dbReference type="InterPro" id="IPR011006">
    <property type="entry name" value="CheY-like_superfamily"/>
</dbReference>
<dbReference type="PANTHER" id="PTHR43214:SF24">
    <property type="entry name" value="TRANSCRIPTIONAL REGULATORY PROTEIN NARL-RELATED"/>
    <property type="match status" value="1"/>
</dbReference>
<dbReference type="CDD" id="cd06170">
    <property type="entry name" value="LuxR_C_like"/>
    <property type="match status" value="1"/>
</dbReference>
<keyword evidence="9" id="KW-1185">Reference proteome</keyword>
<evidence type="ECO:0000256" key="4">
    <source>
        <dbReference type="ARBA" id="ARBA00023163"/>
    </source>
</evidence>
<keyword evidence="4" id="KW-0804">Transcription</keyword>
<dbReference type="RefSeq" id="WP_205355332.1">
    <property type="nucleotide sequence ID" value="NZ_JADKYB010000001.1"/>
</dbReference>
<dbReference type="SUPFAM" id="SSF46894">
    <property type="entry name" value="C-terminal effector domain of the bipartite response regulators"/>
    <property type="match status" value="1"/>
</dbReference>
<evidence type="ECO:0000259" key="6">
    <source>
        <dbReference type="PROSITE" id="PS50043"/>
    </source>
</evidence>
<evidence type="ECO:0000313" key="8">
    <source>
        <dbReference type="EMBL" id="MBM9503497.1"/>
    </source>
</evidence>
<dbReference type="SMART" id="SM00421">
    <property type="entry name" value="HTH_LUXR"/>
    <property type="match status" value="1"/>
</dbReference>
<evidence type="ECO:0000256" key="1">
    <source>
        <dbReference type="ARBA" id="ARBA00022553"/>
    </source>
</evidence>
<dbReference type="InterPro" id="IPR039420">
    <property type="entry name" value="WalR-like"/>
</dbReference>
<evidence type="ECO:0000259" key="7">
    <source>
        <dbReference type="PROSITE" id="PS50110"/>
    </source>
</evidence>
<proteinExistence type="predicted"/>
<dbReference type="SUPFAM" id="SSF52172">
    <property type="entry name" value="CheY-like"/>
    <property type="match status" value="1"/>
</dbReference>
<evidence type="ECO:0000256" key="2">
    <source>
        <dbReference type="ARBA" id="ARBA00023015"/>
    </source>
</evidence>
<dbReference type="InterPro" id="IPR000792">
    <property type="entry name" value="Tscrpt_reg_LuxR_C"/>
</dbReference>
<organism evidence="8 9">
    <name type="scientific">Actinacidiphila acididurans</name>
    <dbReference type="NCBI Taxonomy" id="2784346"/>
    <lineage>
        <taxon>Bacteria</taxon>
        <taxon>Bacillati</taxon>
        <taxon>Actinomycetota</taxon>
        <taxon>Actinomycetes</taxon>
        <taxon>Kitasatosporales</taxon>
        <taxon>Streptomycetaceae</taxon>
        <taxon>Actinacidiphila</taxon>
    </lineage>
</organism>
<dbReference type="Proteomes" id="UP000749040">
    <property type="component" value="Unassembled WGS sequence"/>
</dbReference>
<dbReference type="InterPro" id="IPR001789">
    <property type="entry name" value="Sig_transdc_resp-reg_receiver"/>
</dbReference>
<gene>
    <name evidence="8" type="ORF">ITX44_02910</name>
</gene>
<comment type="caution">
    <text evidence="8">The sequence shown here is derived from an EMBL/GenBank/DDBJ whole genome shotgun (WGS) entry which is preliminary data.</text>
</comment>
<dbReference type="Gene3D" id="3.40.50.2300">
    <property type="match status" value="1"/>
</dbReference>
<dbReference type="PROSITE" id="PS50043">
    <property type="entry name" value="HTH_LUXR_2"/>
    <property type="match status" value="1"/>
</dbReference>
<protein>
    <submittedName>
        <fullName evidence="8">Response regulator transcription factor</fullName>
    </submittedName>
</protein>
<dbReference type="EMBL" id="JADKYB010000001">
    <property type="protein sequence ID" value="MBM9503497.1"/>
    <property type="molecule type" value="Genomic_DNA"/>
</dbReference>
<evidence type="ECO:0000256" key="5">
    <source>
        <dbReference type="PROSITE-ProRule" id="PRU00169"/>
    </source>
</evidence>
<accession>A0ABS2TKZ2</accession>
<feature type="domain" description="Response regulatory" evidence="7">
    <location>
        <begin position="14"/>
        <end position="130"/>
    </location>
</feature>
<dbReference type="InterPro" id="IPR058245">
    <property type="entry name" value="NreC/VraR/RcsB-like_REC"/>
</dbReference>
<feature type="modified residue" description="4-aspartylphosphate" evidence="5">
    <location>
        <position position="65"/>
    </location>
</feature>
<dbReference type="CDD" id="cd17535">
    <property type="entry name" value="REC_NarL-like"/>
    <property type="match status" value="1"/>
</dbReference>
<sequence>MTGPAPAAAPAVSRVLICDDQELIRMGLRMVVDSQPDLTVVGEAADGDAALAGVAALEPDLVLMDVRMPGLDGLAATERLCAQPDGPRILVVTTFDLDEYAYAALRAGANGFLVKDAPAEEILVTVRAVLRGEVMVAPSLTRRLVERFVLHAPASAPAQRGRLAALTEREREVLALVARGLTNGEIADCLFVGETTVKTHLGRILTKLGLRDRIHAVIFAYESGLVRVGD</sequence>
<dbReference type="PROSITE" id="PS00622">
    <property type="entry name" value="HTH_LUXR_1"/>
    <property type="match status" value="1"/>
</dbReference>